<feature type="region of interest" description="Disordered" evidence="1">
    <location>
        <begin position="295"/>
        <end position="386"/>
    </location>
</feature>
<feature type="domain" description="Rab-GAP TBC" evidence="2">
    <location>
        <begin position="400"/>
        <end position="626"/>
    </location>
</feature>
<dbReference type="GO" id="GO:0005096">
    <property type="term" value="F:GTPase activator activity"/>
    <property type="evidence" value="ECO:0007669"/>
    <property type="project" value="TreeGrafter"/>
</dbReference>
<name>A0A2R5G6G6_9STRA</name>
<dbReference type="InParanoid" id="A0A2R5G6G6"/>
<dbReference type="PROSITE" id="PS50086">
    <property type="entry name" value="TBC_RABGAP"/>
    <property type="match status" value="1"/>
</dbReference>
<dbReference type="SMART" id="SM00164">
    <property type="entry name" value="TBC"/>
    <property type="match status" value="1"/>
</dbReference>
<protein>
    <submittedName>
        <fullName evidence="3">Ecotropic viral integration site 5 protein-like</fullName>
    </submittedName>
</protein>
<sequence>MYKRSSLRSNFSVDTINSDDASDVYDEWARSQSSSINDAFGAQVTNPACGYGHLRFANGAIFQGTVCNHVEAMTDGIAIAVQASGQDIEQRPATFLTSSEECVHGTWVFIRLQYDLDTMSPLAVYNLDASVLTEDGAVHPYRGPAHLLLKYGILVLPIARNVLKSQRRFRERSRSFSSASSPASSAPTSPSSATGSVTSFVANSPTQDIIEYAKYPLLSPKQPFPMLSYADRNKRQTQSLSNAYDARGWADVCQTLDNDCDTIDNGGSDSKSTSDNNDQVDVDLDALAVKNAPRSAYDIQQTNDRDIEKYDDRNDAQQTSGSLEINAGSSDDDDGDTANEEDEEEEEEEEEEGEEPSEDRSTSESTENQSANEADDNESLPIGRPVRRMTTIQGGSARHLVHRDHRMIFWSLCGKEMAPTRWDHAITSDLRRTHFHRFMDREPAVAREQLHSILRYVALAFPSIGYCQGMHCVAKYLLMFSEAPIAGSPSPPPPTSNAQDDQATASLPTVDSPSMGRPRTSSGELLSSSIMLETERAFVLFAQLLEDQSYRLCSLFDRDFAFYRTILDDIDQRVAIVEPVLFAHLQECGLSAVVYAAKWILTIFTFYVDQDFASVTNVWLRFLSQGWDAVIDIAVACVCCVKEHLMNSDAEACLLVLSGTTEATPFGMLEVVFGTQRGQALLRAPTRSAVRLSSPAPAQQSASQTSPRSGSVPDPQREPSPAADAAQTLSAAPTIPPPPAPPPPSDVMTGRHGKPVLKPVSLDVRPQEQAVAELKASPTVRSRLAPSRRHTGELP</sequence>
<dbReference type="Proteomes" id="UP000241890">
    <property type="component" value="Unassembled WGS sequence"/>
</dbReference>
<dbReference type="InterPro" id="IPR000195">
    <property type="entry name" value="Rab-GAP-TBC_dom"/>
</dbReference>
<keyword evidence="4" id="KW-1185">Reference proteome</keyword>
<dbReference type="InterPro" id="IPR035969">
    <property type="entry name" value="Rab-GAP_TBC_sf"/>
</dbReference>
<reference evidence="3 4" key="1">
    <citation type="submission" date="2017-12" db="EMBL/GenBank/DDBJ databases">
        <title>Sequencing, de novo assembly and annotation of complete genome of a new Thraustochytrid species, strain FCC1311.</title>
        <authorList>
            <person name="Sedici K."/>
            <person name="Godart F."/>
            <person name="Aiese Cigliano R."/>
            <person name="Sanseverino W."/>
            <person name="Barakat M."/>
            <person name="Ortet P."/>
            <person name="Marechal E."/>
            <person name="Cagnac O."/>
            <person name="Amato A."/>
        </authorList>
    </citation>
    <scope>NUCLEOTIDE SEQUENCE [LARGE SCALE GENOMIC DNA]</scope>
</reference>
<evidence type="ECO:0000259" key="2">
    <source>
        <dbReference type="PROSITE" id="PS50086"/>
    </source>
</evidence>
<feature type="region of interest" description="Disordered" evidence="1">
    <location>
        <begin position="173"/>
        <end position="197"/>
    </location>
</feature>
<evidence type="ECO:0000313" key="3">
    <source>
        <dbReference type="EMBL" id="GBG26590.1"/>
    </source>
</evidence>
<evidence type="ECO:0000256" key="1">
    <source>
        <dbReference type="SAM" id="MobiDB-lite"/>
    </source>
</evidence>
<feature type="compositionally biased region" description="Low complexity" evidence="1">
    <location>
        <begin position="175"/>
        <end position="197"/>
    </location>
</feature>
<feature type="compositionally biased region" description="Low complexity" evidence="1">
    <location>
        <begin position="693"/>
        <end position="709"/>
    </location>
</feature>
<feature type="compositionally biased region" description="Polar residues" evidence="1">
    <location>
        <begin position="363"/>
        <end position="372"/>
    </location>
</feature>
<dbReference type="Gene3D" id="1.10.8.270">
    <property type="entry name" value="putative rabgap domain of human tbc1 domain family member 14 like domains"/>
    <property type="match status" value="1"/>
</dbReference>
<evidence type="ECO:0000313" key="4">
    <source>
        <dbReference type="Proteomes" id="UP000241890"/>
    </source>
</evidence>
<feature type="region of interest" description="Disordered" evidence="1">
    <location>
        <begin position="685"/>
        <end position="795"/>
    </location>
</feature>
<dbReference type="Gene3D" id="1.10.472.80">
    <property type="entry name" value="Ypt/Rab-GAP domain of gyp1p, domain 3"/>
    <property type="match status" value="1"/>
</dbReference>
<accession>A0A2R5G6G6</accession>
<organism evidence="3 4">
    <name type="scientific">Hondaea fermentalgiana</name>
    <dbReference type="NCBI Taxonomy" id="2315210"/>
    <lineage>
        <taxon>Eukaryota</taxon>
        <taxon>Sar</taxon>
        <taxon>Stramenopiles</taxon>
        <taxon>Bigyra</taxon>
        <taxon>Labyrinthulomycetes</taxon>
        <taxon>Thraustochytrida</taxon>
        <taxon>Thraustochytriidae</taxon>
        <taxon>Hondaea</taxon>
    </lineage>
</organism>
<feature type="region of interest" description="Disordered" evidence="1">
    <location>
        <begin position="487"/>
        <end position="522"/>
    </location>
</feature>
<comment type="caution">
    <text evidence="3">The sequence shown here is derived from an EMBL/GenBank/DDBJ whole genome shotgun (WGS) entry which is preliminary data.</text>
</comment>
<feature type="compositionally biased region" description="Basic and acidic residues" evidence="1">
    <location>
        <begin position="303"/>
        <end position="315"/>
    </location>
</feature>
<feature type="compositionally biased region" description="Polar residues" evidence="1">
    <location>
        <begin position="496"/>
        <end position="512"/>
    </location>
</feature>
<dbReference type="Pfam" id="PF00566">
    <property type="entry name" value="RabGAP-TBC"/>
    <property type="match status" value="1"/>
</dbReference>
<dbReference type="AlphaFoldDB" id="A0A2R5G6G6"/>
<feature type="compositionally biased region" description="Acidic residues" evidence="1">
    <location>
        <begin position="330"/>
        <end position="357"/>
    </location>
</feature>
<proteinExistence type="predicted"/>
<dbReference type="PANTHER" id="PTHR22957">
    <property type="entry name" value="TBC1 DOMAIN FAMILY MEMBER GTPASE-ACTIVATING PROTEIN"/>
    <property type="match status" value="1"/>
</dbReference>
<gene>
    <name evidence="3" type="ORF">FCC1311_028112</name>
</gene>
<dbReference type="EMBL" id="BEYU01000022">
    <property type="protein sequence ID" value="GBG26590.1"/>
    <property type="molecule type" value="Genomic_DNA"/>
</dbReference>
<dbReference type="SUPFAM" id="SSF47923">
    <property type="entry name" value="Ypt/Rab-GAP domain of gyp1p"/>
    <property type="match status" value="2"/>
</dbReference>
<feature type="compositionally biased region" description="Pro residues" evidence="1">
    <location>
        <begin position="734"/>
        <end position="745"/>
    </location>
</feature>